<keyword evidence="2" id="KW-1185">Reference proteome</keyword>
<name>A0ABU9X886_9GAMM</name>
<dbReference type="Pfam" id="PF06080">
    <property type="entry name" value="DUF938"/>
    <property type="match status" value="1"/>
</dbReference>
<organism evidence="1 2">
    <name type="scientific">Psychrobacter saeujeotis</name>
    <dbReference type="NCBI Taxonomy" id="3143436"/>
    <lineage>
        <taxon>Bacteria</taxon>
        <taxon>Pseudomonadati</taxon>
        <taxon>Pseudomonadota</taxon>
        <taxon>Gammaproteobacteria</taxon>
        <taxon>Moraxellales</taxon>
        <taxon>Moraxellaceae</taxon>
        <taxon>Psychrobacter</taxon>
    </lineage>
</organism>
<reference evidence="1 2" key="1">
    <citation type="submission" date="2024-05" db="EMBL/GenBank/DDBJ databases">
        <authorList>
            <person name="Kim H.-Y."/>
            <person name="Kim E."/>
            <person name="Cai Y."/>
            <person name="Yang S.-M."/>
            <person name="Lee W."/>
        </authorList>
    </citation>
    <scope>NUCLEOTIDE SEQUENCE [LARGE SCALE GENOMIC DNA]</scope>
    <source>
        <strain evidence="1 2">FBL11</strain>
    </source>
</reference>
<dbReference type="PANTHER" id="PTHR20974:SF0">
    <property type="entry name" value="UPF0585 PROTEIN CG18661"/>
    <property type="match status" value="1"/>
</dbReference>
<dbReference type="Proteomes" id="UP001461960">
    <property type="component" value="Unassembled WGS sequence"/>
</dbReference>
<proteinExistence type="predicted"/>
<dbReference type="InterPro" id="IPR029063">
    <property type="entry name" value="SAM-dependent_MTases_sf"/>
</dbReference>
<dbReference type="SUPFAM" id="SSF53335">
    <property type="entry name" value="S-adenosyl-L-methionine-dependent methyltransferases"/>
    <property type="match status" value="1"/>
</dbReference>
<accession>A0ABU9X886</accession>
<dbReference type="InterPro" id="IPR010342">
    <property type="entry name" value="DUF938"/>
</dbReference>
<dbReference type="Gene3D" id="3.40.50.150">
    <property type="entry name" value="Vaccinia Virus protein VP39"/>
    <property type="match status" value="1"/>
</dbReference>
<gene>
    <name evidence="1" type="ORF">AAIR29_08285</name>
</gene>
<dbReference type="EMBL" id="JBDGHN010000002">
    <property type="protein sequence ID" value="MEN2751629.1"/>
    <property type="molecule type" value="Genomic_DNA"/>
</dbReference>
<evidence type="ECO:0000313" key="1">
    <source>
        <dbReference type="EMBL" id="MEN2751629.1"/>
    </source>
</evidence>
<dbReference type="PANTHER" id="PTHR20974">
    <property type="entry name" value="UPF0585 PROTEIN CG18661"/>
    <property type="match status" value="1"/>
</dbReference>
<evidence type="ECO:0000313" key="2">
    <source>
        <dbReference type="Proteomes" id="UP001461960"/>
    </source>
</evidence>
<comment type="caution">
    <text evidence="1">The sequence shown here is derived from an EMBL/GenBank/DDBJ whole genome shotgun (WGS) entry which is preliminary data.</text>
</comment>
<sequence length="202" mass="22573">MPFSQACENNKAPILDVLQKELQEHTYVLEVGSGTGQHSVYFAPRLPHLQWQTSDVANNHPIIQAWQNRYPAPNLHAPVAFDLTTDSIPSSTMGKPYDAVFTANTLHIISWSLVQQLFILVGDSLPINGKLIVYGPFNENGRYTSASNRQFDISLRQRDAGSGIRHKEDIIALANAHHLTLITQYQMPANNQILVFQKVTAN</sequence>
<protein>
    <submittedName>
        <fullName evidence="1">DUF938 domain-containing protein</fullName>
    </submittedName>
</protein>